<dbReference type="FunFam" id="3.40.250.10:FF:000001">
    <property type="entry name" value="Sulfurtransferase"/>
    <property type="match status" value="1"/>
</dbReference>
<evidence type="ECO:0000256" key="2">
    <source>
        <dbReference type="ARBA" id="ARBA00022490"/>
    </source>
</evidence>
<dbReference type="AlphaFoldDB" id="A0A4V3DYU2"/>
<comment type="subcellular location">
    <subcellularLocation>
        <location evidence="1">Cytoplasm</location>
    </subcellularLocation>
</comment>
<evidence type="ECO:0000256" key="3">
    <source>
        <dbReference type="ARBA" id="ARBA00022679"/>
    </source>
</evidence>
<evidence type="ECO:0000313" key="11">
    <source>
        <dbReference type="Proteomes" id="UP000295122"/>
    </source>
</evidence>
<organism evidence="10 11">
    <name type="scientific">Enterovirga rhinocerotis</name>
    <dbReference type="NCBI Taxonomy" id="1339210"/>
    <lineage>
        <taxon>Bacteria</taxon>
        <taxon>Pseudomonadati</taxon>
        <taxon>Pseudomonadota</taxon>
        <taxon>Alphaproteobacteria</taxon>
        <taxon>Hyphomicrobiales</taxon>
        <taxon>Methylobacteriaceae</taxon>
        <taxon>Enterovirga</taxon>
    </lineage>
</organism>
<evidence type="ECO:0000256" key="6">
    <source>
        <dbReference type="ARBA" id="ARBA00066832"/>
    </source>
</evidence>
<dbReference type="RefSeq" id="WP_133768919.1">
    <property type="nucleotide sequence ID" value="NZ_SNZR01000011.1"/>
</dbReference>
<keyword evidence="11" id="KW-1185">Reference proteome</keyword>
<dbReference type="GO" id="GO:0004792">
    <property type="term" value="F:thiosulfate-cyanide sulfurtransferase activity"/>
    <property type="evidence" value="ECO:0007669"/>
    <property type="project" value="InterPro"/>
</dbReference>
<proteinExistence type="predicted"/>
<feature type="domain" description="Rhodanese" evidence="9">
    <location>
        <begin position="165"/>
        <end position="278"/>
    </location>
</feature>
<dbReference type="EMBL" id="SNZR01000011">
    <property type="protein sequence ID" value="TDR93969.1"/>
    <property type="molecule type" value="Genomic_DNA"/>
</dbReference>
<dbReference type="Pfam" id="PF00581">
    <property type="entry name" value="Rhodanese"/>
    <property type="match status" value="2"/>
</dbReference>
<dbReference type="GO" id="GO:0016784">
    <property type="term" value="F:3-mercaptopyruvate sulfurtransferase activity"/>
    <property type="evidence" value="ECO:0007669"/>
    <property type="project" value="UniProtKB-EC"/>
</dbReference>
<dbReference type="Proteomes" id="UP000295122">
    <property type="component" value="Unassembled WGS sequence"/>
</dbReference>
<sequence>MDRIELVTADWLFERLGDPGIVVLDGSYYLPAAKRDPEAEFLAGHIPGAVRFDLDAVKDRNSALPHMLPEPDEFAAAVGLMGISDEHMIVVYDGAGIFASPRVAWTFRTFGSRKVAILDGGFPAWLAAGLPVQAGEPAPRVAADFLARYDDAAVANLVDVREALEAGTAQVLDARSAARFRGEEAEPRAGMRSGHMPGALNLPFGAVLKDGRLADPDTIEEALTTAGIDPSRPIVTTCGSGVTAAILLLAIERTGRPAPALYDGSWSEWGSREDTEVVSGPA</sequence>
<keyword evidence="3 10" id="KW-0808">Transferase</keyword>
<dbReference type="FunFam" id="3.40.250.10:FF:000015">
    <property type="entry name" value="Sulfurtransferase"/>
    <property type="match status" value="1"/>
</dbReference>
<dbReference type="PROSITE" id="PS00380">
    <property type="entry name" value="RHODANESE_1"/>
    <property type="match status" value="1"/>
</dbReference>
<dbReference type="EC" id="2.8.1.2" evidence="6"/>
<keyword evidence="2" id="KW-0963">Cytoplasm</keyword>
<gene>
    <name evidence="10" type="ORF">EV668_1238</name>
</gene>
<dbReference type="OrthoDB" id="9781034at2"/>
<evidence type="ECO:0000256" key="5">
    <source>
        <dbReference type="ARBA" id="ARBA00051793"/>
    </source>
</evidence>
<dbReference type="SMART" id="SM00450">
    <property type="entry name" value="RHOD"/>
    <property type="match status" value="2"/>
</dbReference>
<evidence type="ECO:0000256" key="4">
    <source>
        <dbReference type="ARBA" id="ARBA00022737"/>
    </source>
</evidence>
<protein>
    <recommendedName>
        <fullName evidence="7">3-mercaptopyruvate sulfurtransferase</fullName>
        <ecNumber evidence="6">2.8.1.2</ecNumber>
    </recommendedName>
    <alternativeName>
        <fullName evidence="8">Rhodanese-like protein</fullName>
    </alternativeName>
</protein>
<dbReference type="PROSITE" id="PS50206">
    <property type="entry name" value="RHODANESE_3"/>
    <property type="match status" value="2"/>
</dbReference>
<dbReference type="InterPro" id="IPR001307">
    <property type="entry name" value="Thiosulphate_STrfase_CS"/>
</dbReference>
<dbReference type="InterPro" id="IPR045078">
    <property type="entry name" value="TST/MPST-like"/>
</dbReference>
<reference evidence="10 11" key="1">
    <citation type="submission" date="2019-03" db="EMBL/GenBank/DDBJ databases">
        <title>Genomic Encyclopedia of Type Strains, Phase IV (KMG-IV): sequencing the most valuable type-strain genomes for metagenomic binning, comparative biology and taxonomic classification.</title>
        <authorList>
            <person name="Goeker M."/>
        </authorList>
    </citation>
    <scope>NUCLEOTIDE SEQUENCE [LARGE SCALE GENOMIC DNA]</scope>
    <source>
        <strain evidence="10 11">DSM 25903</strain>
    </source>
</reference>
<keyword evidence="4" id="KW-0677">Repeat</keyword>
<dbReference type="PANTHER" id="PTHR11364:SF27">
    <property type="entry name" value="SULFURTRANSFERASE"/>
    <property type="match status" value="1"/>
</dbReference>
<evidence type="ECO:0000256" key="7">
    <source>
        <dbReference type="ARBA" id="ARBA00070833"/>
    </source>
</evidence>
<dbReference type="PANTHER" id="PTHR11364">
    <property type="entry name" value="THIOSULFATE SULFERTANSFERASE"/>
    <property type="match status" value="1"/>
</dbReference>
<evidence type="ECO:0000256" key="1">
    <source>
        <dbReference type="ARBA" id="ARBA00004496"/>
    </source>
</evidence>
<dbReference type="InterPro" id="IPR036873">
    <property type="entry name" value="Rhodanese-like_dom_sf"/>
</dbReference>
<dbReference type="NCBIfam" id="NF008557">
    <property type="entry name" value="PRK11493.1"/>
    <property type="match status" value="1"/>
</dbReference>
<dbReference type="CDD" id="cd01449">
    <property type="entry name" value="TST_Repeat_2"/>
    <property type="match status" value="1"/>
</dbReference>
<feature type="domain" description="Rhodanese" evidence="9">
    <location>
        <begin position="17"/>
        <end position="134"/>
    </location>
</feature>
<keyword evidence="10" id="KW-0670">Pyruvate</keyword>
<dbReference type="InterPro" id="IPR001763">
    <property type="entry name" value="Rhodanese-like_dom"/>
</dbReference>
<comment type="catalytic activity">
    <reaction evidence="5">
        <text>2-oxo-3-sulfanylpropanoate + [thioredoxin]-dithiol = [thioredoxin]-disulfide + hydrogen sulfide + pyruvate + H(+)</text>
        <dbReference type="Rhea" id="RHEA:21740"/>
        <dbReference type="Rhea" id="RHEA-COMP:10698"/>
        <dbReference type="Rhea" id="RHEA-COMP:10700"/>
        <dbReference type="ChEBI" id="CHEBI:15361"/>
        <dbReference type="ChEBI" id="CHEBI:15378"/>
        <dbReference type="ChEBI" id="CHEBI:29919"/>
        <dbReference type="ChEBI" id="CHEBI:29950"/>
        <dbReference type="ChEBI" id="CHEBI:50058"/>
        <dbReference type="ChEBI" id="CHEBI:57678"/>
        <dbReference type="EC" id="2.8.1.2"/>
    </reaction>
    <physiologicalReaction direction="left-to-right" evidence="5">
        <dbReference type="Rhea" id="RHEA:21741"/>
    </physiologicalReaction>
</comment>
<dbReference type="SUPFAM" id="SSF52821">
    <property type="entry name" value="Rhodanese/Cell cycle control phosphatase"/>
    <property type="match status" value="2"/>
</dbReference>
<name>A0A4V3DYU2_9HYPH</name>
<evidence type="ECO:0000259" key="9">
    <source>
        <dbReference type="PROSITE" id="PS50206"/>
    </source>
</evidence>
<dbReference type="CDD" id="cd01448">
    <property type="entry name" value="TST_Repeat_1"/>
    <property type="match status" value="1"/>
</dbReference>
<evidence type="ECO:0000256" key="8">
    <source>
        <dbReference type="ARBA" id="ARBA00078354"/>
    </source>
</evidence>
<accession>A0A4V3DYU2</accession>
<dbReference type="Gene3D" id="3.40.250.10">
    <property type="entry name" value="Rhodanese-like domain"/>
    <property type="match status" value="2"/>
</dbReference>
<evidence type="ECO:0000313" key="10">
    <source>
        <dbReference type="EMBL" id="TDR93969.1"/>
    </source>
</evidence>
<comment type="caution">
    <text evidence="10">The sequence shown here is derived from an EMBL/GenBank/DDBJ whole genome shotgun (WGS) entry which is preliminary data.</text>
</comment>
<dbReference type="GO" id="GO:0005737">
    <property type="term" value="C:cytoplasm"/>
    <property type="evidence" value="ECO:0007669"/>
    <property type="project" value="UniProtKB-SubCell"/>
</dbReference>